<sequence length="39" mass="4192">TDLEIATAFVAHVRDDPSPRERALLTDALDAARIAEEAA</sequence>
<comment type="caution">
    <text evidence="1">The sequence shown here is derived from an EMBL/GenBank/DDBJ whole genome shotgun (WGS) entry which is preliminary data.</text>
</comment>
<name>A0A4S5EUY5_9ACTN</name>
<reference evidence="1 2" key="1">
    <citation type="submission" date="2019-04" db="EMBL/GenBank/DDBJ databases">
        <title>Draft genome sequences for three unisolated Alnus-infective Frankia Sp+ strains, AgTrS, AiOr and AvVan, the first sequenced Frankia strains able to sporulate in-planta.</title>
        <authorList>
            <person name="Bethencourt L."/>
            <person name="Vautrin F."/>
            <person name="Taib N."/>
            <person name="Dubost A."/>
            <person name="Castro-Garcia L."/>
            <person name="Imbaud O."/>
            <person name="Abrouk D."/>
            <person name="Fournier P."/>
            <person name="Briolay J."/>
            <person name="Nguyen A."/>
            <person name="Normand P."/>
            <person name="Fernandez M.P."/>
            <person name="Brochier-Armanet C."/>
            <person name="Herrera-Belaroussi A."/>
        </authorList>
    </citation>
    <scope>NUCLEOTIDE SEQUENCE [LARGE SCALE GENOMIC DNA]</scope>
    <source>
        <strain evidence="1 2">AvVan</strain>
    </source>
</reference>
<protein>
    <submittedName>
        <fullName evidence="1">Exonuclease SbcCD subunit D</fullName>
    </submittedName>
</protein>
<dbReference type="EMBL" id="SSXH01000022">
    <property type="protein sequence ID" value="THJ76012.1"/>
    <property type="molecule type" value="Genomic_DNA"/>
</dbReference>
<keyword evidence="2" id="KW-1185">Reference proteome</keyword>
<dbReference type="GO" id="GO:0004527">
    <property type="term" value="F:exonuclease activity"/>
    <property type="evidence" value="ECO:0007669"/>
    <property type="project" value="UniProtKB-KW"/>
</dbReference>
<organism evidence="1 2">
    <name type="scientific">Candidatus Frankia alpina</name>
    <dbReference type="NCBI Taxonomy" id="2699483"/>
    <lineage>
        <taxon>Bacteria</taxon>
        <taxon>Bacillati</taxon>
        <taxon>Actinomycetota</taxon>
        <taxon>Actinomycetes</taxon>
        <taxon>Frankiales</taxon>
        <taxon>Frankiaceae</taxon>
        <taxon>Frankia</taxon>
    </lineage>
</organism>
<proteinExistence type="predicted"/>
<keyword evidence="1" id="KW-0378">Hydrolase</keyword>
<dbReference type="AlphaFoldDB" id="A0A4S5EUY5"/>
<keyword evidence="1" id="KW-0540">Nuclease</keyword>
<accession>A0A4S5EUY5</accession>
<gene>
    <name evidence="1" type="ORF">E7Y31_02190</name>
</gene>
<evidence type="ECO:0000313" key="1">
    <source>
        <dbReference type="EMBL" id="THJ76012.1"/>
    </source>
</evidence>
<evidence type="ECO:0000313" key="2">
    <source>
        <dbReference type="Proteomes" id="UP000305282"/>
    </source>
</evidence>
<keyword evidence="1" id="KW-0269">Exonuclease</keyword>
<feature type="non-terminal residue" evidence="1">
    <location>
        <position position="1"/>
    </location>
</feature>
<dbReference type="Proteomes" id="UP000305282">
    <property type="component" value="Unassembled WGS sequence"/>
</dbReference>